<reference evidence="3 4" key="1">
    <citation type="journal article" date="2014" name="Genome Announc.">
        <title>Draft Genome Sequences of Marine Flavobacterium Algibacter lectus Strains SS8 and NR4.</title>
        <authorList>
            <person name="Takatani N."/>
            <person name="Nakanishi M."/>
            <person name="Meirelles P."/>
            <person name="Mino S."/>
            <person name="Suda W."/>
            <person name="Oshima K."/>
            <person name="Hattori M."/>
            <person name="Ohkuma M."/>
            <person name="Hosokawa M."/>
            <person name="Miyashita K."/>
            <person name="Thompson F.L."/>
            <person name="Niwa A."/>
            <person name="Sawabe T."/>
            <person name="Sawabe T."/>
        </authorList>
    </citation>
    <scope>NUCLEOTIDE SEQUENCE [LARGE SCALE GENOMIC DNA]</scope>
    <source>
        <strain evidence="3 4">JCM 19300</strain>
    </source>
</reference>
<feature type="domain" description="PpiC" evidence="2">
    <location>
        <begin position="122"/>
        <end position="221"/>
    </location>
</feature>
<evidence type="ECO:0000256" key="1">
    <source>
        <dbReference type="PROSITE-ProRule" id="PRU00278"/>
    </source>
</evidence>
<dbReference type="PROSITE" id="PS50198">
    <property type="entry name" value="PPIC_PPIASE_2"/>
    <property type="match status" value="2"/>
</dbReference>
<organism evidence="3 4">
    <name type="scientific">Algibacter lectus</name>
    <dbReference type="NCBI Taxonomy" id="221126"/>
    <lineage>
        <taxon>Bacteria</taxon>
        <taxon>Pseudomonadati</taxon>
        <taxon>Bacteroidota</taxon>
        <taxon>Flavobacteriia</taxon>
        <taxon>Flavobacteriales</taxon>
        <taxon>Flavobacteriaceae</taxon>
        <taxon>Algibacter</taxon>
    </lineage>
</organism>
<dbReference type="EMBL" id="BBNQ01000002">
    <property type="protein sequence ID" value="GAL61222.1"/>
    <property type="molecule type" value="Genomic_DNA"/>
</dbReference>
<evidence type="ECO:0000313" key="4">
    <source>
        <dbReference type="Proteomes" id="UP000029644"/>
    </source>
</evidence>
<dbReference type="InterPro" id="IPR046357">
    <property type="entry name" value="PPIase_dom_sf"/>
</dbReference>
<evidence type="ECO:0000259" key="2">
    <source>
        <dbReference type="PROSITE" id="PS50198"/>
    </source>
</evidence>
<dbReference type="OrthoDB" id="14196at2"/>
<proteinExistence type="predicted"/>
<dbReference type="Proteomes" id="UP000029644">
    <property type="component" value="Unassembled WGS sequence"/>
</dbReference>
<feature type="domain" description="PpiC" evidence="2">
    <location>
        <begin position="226"/>
        <end position="328"/>
    </location>
</feature>
<dbReference type="AlphaFoldDB" id="A0A090W109"/>
<dbReference type="GO" id="GO:0003755">
    <property type="term" value="F:peptidyl-prolyl cis-trans isomerase activity"/>
    <property type="evidence" value="ECO:0007669"/>
    <property type="project" value="UniProtKB-KW"/>
</dbReference>
<dbReference type="EC" id="5.2.1.8" evidence="3"/>
<dbReference type="PANTHER" id="PTHR47245:SF2">
    <property type="entry name" value="PEPTIDYL-PROLYL CIS-TRANS ISOMERASE HP_0175-RELATED"/>
    <property type="match status" value="1"/>
</dbReference>
<dbReference type="RefSeq" id="WP_042502934.1">
    <property type="nucleotide sequence ID" value="NZ_BBNQ01000002.1"/>
</dbReference>
<accession>A0A090W109</accession>
<evidence type="ECO:0000313" key="3">
    <source>
        <dbReference type="EMBL" id="GAL61222.1"/>
    </source>
</evidence>
<dbReference type="SUPFAM" id="SSF54534">
    <property type="entry name" value="FKBP-like"/>
    <property type="match status" value="2"/>
</dbReference>
<keyword evidence="1" id="KW-0697">Rotamase</keyword>
<gene>
    <name evidence="3" type="ORF">JCM19300_4168</name>
</gene>
<protein>
    <submittedName>
        <fullName evidence="3">Survival protein SurA</fullName>
        <ecNumber evidence="3">5.2.1.8</ecNumber>
    </submittedName>
</protein>
<name>A0A090W109_9FLAO</name>
<dbReference type="Pfam" id="PF00639">
    <property type="entry name" value="Rotamase"/>
    <property type="match status" value="2"/>
</dbReference>
<sequence>MRFKYFFIQIPFFFCLFLNAQTADKEVLLEVGGDPVYVSEFMNVYNKNLDLVQDESQKDVDAYLELFTNYKLKLKEAKTLGLDKKPSYNRELLTYRKQLAKNFMTDNTVTEALVEEAYHRISNDVKAQHILVLLSEDAAATDTLAAFNKITKLRETTLIEGFGNVMTQKADGKTIIAEQLGWFNGFKMVYAFENAAFNTAVGETSQPFRTRFGYHIVNVQDKRESRGERTVAHIMVVDKEDDATAENPETRIQDIYKKINQGEDFEALAKQFSDDKSSASKGGVMPPFSGGQLSAAKFEDVAFSLEDVGAVSKPFKTQYGWHIVKLYNKKPVADFKDIKTELVQKVQRDERSRRIDDALYSKLKKMYNLNNEEPNLDYFVSVLKADYYKRKWKLPSNFEADKILFTIGETNYTYKDFGNYLVKTQRNLRDSVPFNHIVSEKYTEFFNKSLVEYHEAHLEEVNSEFANVINEYRDGLLLFDLMENTIWNASKTDSLDIQEFYNSNKKEYILPERIDAVVASSTKQKTLKKVSKLLEENMSLDRIKNLVNSNDSVEVIFTSDIMDAEHQALPKGFKFKKGISKIFKHHDAFEVVQVKDILPETEKTLEEAKGAVISDYQNEKEAKWVKSLADKYKVVVNKDILKKVKSEIEKQ</sequence>
<comment type="caution">
    <text evidence="3">The sequence shown here is derived from an EMBL/GenBank/DDBJ whole genome shotgun (WGS) entry which is preliminary data.</text>
</comment>
<dbReference type="InterPro" id="IPR050245">
    <property type="entry name" value="PrsA_foldase"/>
</dbReference>
<dbReference type="InterPro" id="IPR000297">
    <property type="entry name" value="PPIase_PpiC"/>
</dbReference>
<dbReference type="Gene3D" id="3.10.50.40">
    <property type="match status" value="2"/>
</dbReference>
<dbReference type="PANTHER" id="PTHR47245">
    <property type="entry name" value="PEPTIDYLPROLYL ISOMERASE"/>
    <property type="match status" value="1"/>
</dbReference>
<keyword evidence="1 3" id="KW-0413">Isomerase</keyword>